<dbReference type="ExpressionAtlas" id="C9JJT6">
    <property type="expression patterns" value="baseline and differential"/>
</dbReference>
<evidence type="ECO:0000313" key="3">
    <source>
        <dbReference type="Ensembl" id="ENSP00000404979.1"/>
    </source>
</evidence>
<evidence type="ECO:0007829" key="12">
    <source>
        <dbReference type="PubMed" id="21406692"/>
    </source>
</evidence>
<dbReference type="MassIVE" id="C9JJT6"/>
<dbReference type="AlphaFoldDB" id="C9JJT6"/>
<dbReference type="Ensembl" id="ENST00000424865.1">
    <property type="protein sequence ID" value="ENSP00000404979.1"/>
    <property type="gene ID" value="ENSG00000011426.11"/>
</dbReference>
<dbReference type="OMA" id="PKIEQQT"/>
<evidence type="ECO:0007829" key="5">
    <source>
        <dbReference type="PeptideAtlas" id="C9JJT6"/>
    </source>
</evidence>
<dbReference type="Antibodypedia" id="26544">
    <property type="antibodies" value="243 antibodies from 33 providers"/>
</dbReference>
<dbReference type="Proteomes" id="UP000005640">
    <property type="component" value="Chromosome 7"/>
</dbReference>
<feature type="region of interest" description="Disordered" evidence="1">
    <location>
        <begin position="111"/>
        <end position="169"/>
    </location>
</feature>
<dbReference type="GeneTree" id="ENSGT00390000008749"/>
<evidence type="ECO:0007829" key="7">
    <source>
        <dbReference type="PubMed" id="18669648"/>
    </source>
</evidence>
<evidence type="ECO:0007829" key="11">
    <source>
        <dbReference type="PubMed" id="21269460"/>
    </source>
</evidence>
<evidence type="ECO:0007829" key="10">
    <source>
        <dbReference type="PubMed" id="20068231"/>
    </source>
</evidence>
<dbReference type="Pfam" id="PF16018">
    <property type="entry name" value="Anillin_N"/>
    <property type="match status" value="1"/>
</dbReference>
<sequence length="169" mass="18229">MAERPTAAPRSMTHAKRARQPLSEASNQQPLSGGEEKSCTKPSPSKKRCSDNTEVEVSNLENKQPVESTSAKSCSPSPVSPQVQPQAADTISDSVAVPASLLGMRRGLNSRLEATAASSVKTRMQKLAEQRRRWDNDDMTDDIPESSLFSPMPSEEKAASPPRPLLSNA</sequence>
<feature type="compositionally biased region" description="Basic and acidic residues" evidence="1">
    <location>
        <begin position="126"/>
        <end position="136"/>
    </location>
</feature>
<dbReference type="OrthoDB" id="5915976at2759"/>
<dbReference type="ProteomicsDB" id="10499"/>
<accession>C9JJT6</accession>
<dbReference type="UCSC" id="uc064cva.1">
    <property type="organism name" value="human"/>
</dbReference>
<evidence type="ECO:0007829" key="13">
    <source>
        <dbReference type="PubMed" id="23186163"/>
    </source>
</evidence>
<reference evidence="9" key="6">
    <citation type="journal article" date="2009" name="Sci. Signal.">
        <title>Quantitative phosphoproteomic analysis of T cell receptor signaling reveals system-wide modulation of protein-protein interactions.</title>
        <authorList>
            <person name="Mayya V."/>
            <person name="Lundgren D.H."/>
            <person name="Hwang S.I."/>
            <person name="Rezaul K."/>
            <person name="Wu L."/>
            <person name="Eng J.K."/>
            <person name="Rodionov V."/>
            <person name="Han D.K."/>
        </authorList>
    </citation>
    <scope>IDENTIFICATION BY MASS SPECTROMETRY [LARGE SCALE ANALYSIS]</scope>
</reference>
<dbReference type="EMBL" id="AC006960">
    <property type="status" value="NOT_ANNOTATED_CDS"/>
    <property type="molecule type" value="Genomic_DNA"/>
</dbReference>
<reference evidence="10" key="7">
    <citation type="journal article" date="2010" name="Sci. Signal.">
        <title>Quantitative phosphoproteomics reveals widespread full phosphorylation site occupancy during mitosis.</title>
        <authorList>
            <person name="Olsen J.V."/>
            <person name="Vermeulen M."/>
            <person name="Santamaria A."/>
            <person name="Kumar C."/>
            <person name="Miller M.L."/>
            <person name="Jensen L.J."/>
            <person name="Gnad F."/>
            <person name="Cox J."/>
            <person name="Jensen T.S."/>
            <person name="Nigg E.A."/>
            <person name="Brunak S."/>
            <person name="Mann M."/>
        </authorList>
    </citation>
    <scope>IDENTIFICATION BY MASS SPECTROMETRY [LARGE SCALE ANALYSIS]</scope>
</reference>
<reference evidence="8" key="5">
    <citation type="journal article" date="2009" name="Anal. Chem.">
        <title>Lys-N and trypsin cover complementary parts of the phosphoproteome in a refined SCX-based approach.</title>
        <authorList>
            <person name="Gauci S."/>
            <person name="Helbig A.O."/>
            <person name="Slijper M."/>
            <person name="Krijgsveld J."/>
            <person name="Heck A.J."/>
            <person name="Mohammed S."/>
        </authorList>
    </citation>
    <scope>IDENTIFICATION BY MASS SPECTROMETRY [LARGE SCALE ANALYSIS]</scope>
</reference>
<feature type="non-terminal residue" evidence="3">
    <location>
        <position position="169"/>
    </location>
</feature>
<dbReference type="VEuPathDB" id="HostDB:ENSG00000011426"/>
<evidence type="ECO:0000256" key="1">
    <source>
        <dbReference type="SAM" id="MobiDB-lite"/>
    </source>
</evidence>
<evidence type="ECO:0007829" key="9">
    <source>
        <dbReference type="PubMed" id="19690332"/>
    </source>
</evidence>
<reference evidence="7" key="4">
    <citation type="journal article" date="2008" name="Proc. Natl. Acad. Sci. U.S.A.">
        <title>A quantitative atlas of mitotic phosphorylation.</title>
        <authorList>
            <person name="Dephoure N."/>
            <person name="Zhou C."/>
            <person name="Villen J."/>
            <person name="Beausoleil S.A."/>
            <person name="Bakalarski C.E."/>
            <person name="Elledge S.J."/>
            <person name="Gygi S.P."/>
        </authorList>
    </citation>
    <scope>IDENTIFICATION BY MASS SPECTROMETRY [LARGE SCALE ANALYSIS]</scope>
</reference>
<dbReference type="HGNC" id="HGNC:14082">
    <property type="gene designation" value="ANLN"/>
</dbReference>
<keyword evidence="4" id="KW-1185">Reference proteome</keyword>
<protein>
    <submittedName>
        <fullName evidence="3">Anillin, actin binding protein</fullName>
    </submittedName>
</protein>
<dbReference type="InterPro" id="IPR031970">
    <property type="entry name" value="Anillin_N"/>
</dbReference>
<dbReference type="HOGENOM" id="CLU_1582189_0_0_1"/>
<evidence type="ECO:0007829" key="8">
    <source>
        <dbReference type="PubMed" id="19413330"/>
    </source>
</evidence>
<reference evidence="3 4" key="2">
    <citation type="journal article" date="2003" name="Nature">
        <title>The DNA sequence of human chromosome 7.</title>
        <authorList>
            <person name="Hillier L.W."/>
            <person name="Fulton R.S."/>
            <person name="Fulton L.A."/>
            <person name="Graves T.A."/>
            <person name="Pepin K.H."/>
            <person name="Wagner-McPherson C."/>
            <person name="Layman D."/>
            <person name="Maas J."/>
            <person name="Jaeger S."/>
            <person name="Walker R."/>
            <person name="Wylie K."/>
            <person name="Sekhon M."/>
            <person name="Becker M.C."/>
            <person name="O'Laughlin M.D."/>
            <person name="Schaller M.E."/>
            <person name="Fewell G.A."/>
            <person name="Delehaunty K.D."/>
            <person name="Miner T.L."/>
            <person name="Nash W.E."/>
            <person name="Cordes M."/>
            <person name="Du H."/>
            <person name="Sun H."/>
            <person name="Edwards J."/>
            <person name="Bradshaw-Cordum H."/>
            <person name="Ali J."/>
            <person name="Andrews S."/>
            <person name="Isak A."/>
            <person name="Vanbrunt A."/>
            <person name="Nguyen C."/>
            <person name="Du F."/>
            <person name="Lamar B."/>
            <person name="Courtney L."/>
            <person name="Kalicki J."/>
            <person name="Ozersky P."/>
            <person name="Bielicki L."/>
            <person name="Scott K."/>
            <person name="Holmes A."/>
            <person name="Harkins R."/>
            <person name="Harris A."/>
            <person name="Strong C.M."/>
            <person name="Hou S."/>
            <person name="Tomlinson C."/>
            <person name="Dauphin-Kohlberg S."/>
            <person name="Kozlowicz-Reilly A."/>
            <person name="Leonard S."/>
            <person name="Rohlfing T."/>
            <person name="Rock S.M."/>
            <person name="Tin-Wollam A.M."/>
            <person name="Abbott A."/>
            <person name="Minx P."/>
            <person name="Maupin R."/>
            <person name="Strowmatt C."/>
            <person name="Latreille P."/>
            <person name="Miller N."/>
            <person name="Johnson D."/>
            <person name="Murray J."/>
            <person name="Woessner J.P."/>
            <person name="Wendl M.C."/>
            <person name="Yang S.P."/>
            <person name="Schultz B.R."/>
            <person name="Wallis J.W."/>
            <person name="Spieth J."/>
            <person name="Bieri T.A."/>
            <person name="Nelson J.O."/>
            <person name="Berkowicz N."/>
            <person name="Wohldmann P.E."/>
            <person name="Cook L.L."/>
            <person name="Hickenbotham M.T."/>
            <person name="Eldred J."/>
            <person name="Williams D."/>
            <person name="Bedell J.A."/>
            <person name="Mardis E.R."/>
            <person name="Clifton S.W."/>
            <person name="Chissoe S.L."/>
            <person name="Marra M.A."/>
            <person name="Raymond C."/>
            <person name="Haugen E."/>
            <person name="Gillett W."/>
            <person name="Zhou Y."/>
            <person name="James R."/>
            <person name="Phelps K."/>
            <person name="Iadanoto S."/>
            <person name="Bubb K."/>
            <person name="Simms E."/>
            <person name="Levy R."/>
            <person name="Clendenning J."/>
            <person name="Kaul R."/>
            <person name="Kent W.J."/>
            <person name="Furey T.S."/>
            <person name="Baertsch R.A."/>
            <person name="Brent M.R."/>
            <person name="Keibler E."/>
            <person name="Flicek P."/>
            <person name="Bork P."/>
            <person name="Suyama M."/>
            <person name="Bailey J.A."/>
            <person name="Portnoy M.E."/>
            <person name="Torrents D."/>
            <person name="Chinwalla A.T."/>
            <person name="Gish W.R."/>
            <person name="Eddy S.R."/>
            <person name="McPherson J.D."/>
            <person name="Olson M.V."/>
            <person name="Eichler E.E."/>
            <person name="Green E.D."/>
            <person name="Waterston R.H."/>
            <person name="Wilson R.K."/>
        </authorList>
    </citation>
    <scope>NUCLEOTIDE SEQUENCE [LARGE SCALE GENOMIC DNA]</scope>
</reference>
<evidence type="ECO:0000259" key="2">
    <source>
        <dbReference type="Pfam" id="PF16018"/>
    </source>
</evidence>
<feature type="region of interest" description="Disordered" evidence="1">
    <location>
        <begin position="1"/>
        <end position="91"/>
    </location>
</feature>
<dbReference type="Ensembl" id="ENST00000424865.1">
    <property type="protein sequence ID" value="ENSP00000404979.1"/>
    <property type="gene ID" value="ENSG00000011426.12"/>
</dbReference>
<reference evidence="3" key="12">
    <citation type="submission" date="2025-09" db="UniProtKB">
        <authorList>
            <consortium name="Ensembl"/>
        </authorList>
    </citation>
    <scope>IDENTIFICATION</scope>
</reference>
<feature type="compositionally biased region" description="Low complexity" evidence="1">
    <location>
        <begin position="75"/>
        <end position="86"/>
    </location>
</feature>
<reference evidence="3" key="11">
    <citation type="submission" date="2025-08" db="UniProtKB">
        <authorList>
            <consortium name="Ensembl"/>
        </authorList>
    </citation>
    <scope>IDENTIFICATION</scope>
</reference>
<reference evidence="3 4" key="1">
    <citation type="journal article" date="2001" name="Nature">
        <title>Initial sequencing and analysis of the human genome.</title>
        <authorList>
            <consortium name="International Human Genome Sequencing Consortium"/>
            <person name="Lander E.S."/>
            <person name="Linton L.M."/>
            <person name="Birren B."/>
            <person name="Nusbaum C."/>
            <person name="Zody M.C."/>
            <person name="Baldwin J."/>
            <person name="Devon K."/>
            <person name="Dewar K."/>
            <person name="Doyle M."/>
            <person name="FitzHugh W."/>
            <person name="Funke R."/>
            <person name="Gage D."/>
            <person name="Harris K."/>
            <person name="Heaford A."/>
            <person name="Howland J."/>
            <person name="Kann L."/>
            <person name="Lehoczky J."/>
            <person name="LeVine R."/>
            <person name="McEwan P."/>
            <person name="McKernan K."/>
            <person name="Meldrim J."/>
            <person name="Mesirov J.P."/>
            <person name="Miranda C."/>
            <person name="Morris W."/>
            <person name="Naylor J."/>
            <person name="Raymond C."/>
            <person name="Rosetti M."/>
            <person name="Santos R."/>
            <person name="Sheridan A."/>
            <person name="Sougnez C."/>
            <person name="Stange-Thomann N."/>
            <person name="Stojanovic N."/>
            <person name="Subramanian A."/>
            <person name="Wyman D."/>
            <person name="Rogers J."/>
            <person name="Sulston J."/>
            <person name="Ainscough R."/>
            <person name="Beck S."/>
            <person name="Bentley D."/>
            <person name="Burton J."/>
            <person name="Clee C."/>
            <person name="Carter N."/>
            <person name="Coulson A."/>
            <person name="Deadman R."/>
            <person name="Deloukas P."/>
            <person name="Dunham A."/>
            <person name="Dunham I."/>
            <person name="Durbin R."/>
            <person name="French L."/>
            <person name="Grafham D."/>
            <person name="Gregory S."/>
            <person name="Hubbard T."/>
            <person name="Humphray S."/>
            <person name="Hunt A."/>
            <person name="Jones M."/>
            <person name="Lloyd C."/>
            <person name="McMurray A."/>
            <person name="Matthews L."/>
            <person name="Mercer S."/>
            <person name="Milne S."/>
            <person name="Mullikin J.C."/>
            <person name="Mungall A."/>
            <person name="Plumb R."/>
            <person name="Ross M."/>
            <person name="Shownkeen R."/>
            <person name="Sims S."/>
            <person name="Waterston R.H."/>
            <person name="Wilson R.K."/>
            <person name="Hillier L.W."/>
            <person name="McPherson J.D."/>
            <person name="Marra M.A."/>
            <person name="Mardis E.R."/>
            <person name="Fulton L.A."/>
            <person name="Chinwalla A.T."/>
            <person name="Pepin K.H."/>
            <person name="Gish W.R."/>
            <person name="Chissoe S.L."/>
            <person name="Wendl M.C."/>
            <person name="Delehaunty K.D."/>
            <person name="Miner T.L."/>
            <person name="Delehaunty A."/>
            <person name="Kramer J.B."/>
            <person name="Cook L.L."/>
            <person name="Fulton R.S."/>
            <person name="Johnson D.L."/>
            <person name="Minx P.J."/>
            <person name="Clifton S.W."/>
            <person name="Hawkins T."/>
            <person name="Branscomb E."/>
            <person name="Predki P."/>
            <person name="Richardson P."/>
            <person name="Wenning S."/>
            <person name="Slezak T."/>
            <person name="Doggett N."/>
            <person name="Cheng J.F."/>
            <person name="Olsen A."/>
            <person name="Lucas S."/>
            <person name="Elkin C."/>
            <person name="Uberbacher E."/>
            <person name="Frazier M."/>
            <person name="Gibbs R.A."/>
            <person name="Muzny D.M."/>
            <person name="Scherer S.E."/>
            <person name="Bouck J.B."/>
            <person name="Sodergren E.J."/>
            <person name="Worley K.C."/>
            <person name="Rives C.M."/>
            <person name="Gorrell J.H."/>
            <person name="Metzker M.L."/>
            <person name="Naylor S.L."/>
            <person name="Kucherlapati R.S."/>
            <person name="Nelson D.L."/>
            <person name="Weinstock G.M."/>
            <person name="Sakaki Y."/>
            <person name="Fujiyama A."/>
            <person name="Hattori M."/>
            <person name="Yada T."/>
            <person name="Toyoda A."/>
            <person name="Itoh T."/>
            <person name="Kawagoe C."/>
            <person name="Watanabe H."/>
            <person name="Totoki Y."/>
            <person name="Taylor T."/>
            <person name="Weissenbach J."/>
            <person name="Heilig R."/>
            <person name="Saurin W."/>
            <person name="Artiguenave F."/>
            <person name="Brottier P."/>
            <person name="Bruls T."/>
            <person name="Pelletier E."/>
            <person name="Robert C."/>
            <person name="Wincker P."/>
            <person name="Smith D.R."/>
            <person name="Doucette-Stamm L."/>
            <person name="Rubenfield M."/>
            <person name="Weinstock K."/>
            <person name="Lee H.M."/>
            <person name="Dubois J."/>
            <person name="Rosenthal A."/>
            <person name="Platzer M."/>
            <person name="Nyakatura G."/>
            <person name="Taudien S."/>
            <person name="Rump A."/>
            <person name="Yang H."/>
            <person name="Yu J."/>
            <person name="Wang J."/>
            <person name="Huang G."/>
            <person name="Gu J."/>
            <person name="Hood L."/>
            <person name="Rowen L."/>
            <person name="Madan A."/>
            <person name="Qin S."/>
            <person name="Davis R.W."/>
            <person name="Federspiel N.A."/>
            <person name="Abola A.P."/>
            <person name="Proctor M.J."/>
            <person name="Myers R.M."/>
            <person name="Schmutz J."/>
            <person name="Dickson M."/>
            <person name="Grimwood J."/>
            <person name="Cox D.R."/>
            <person name="Olson M.V."/>
            <person name="Kaul R."/>
            <person name="Raymond C."/>
            <person name="Shimizu N."/>
            <person name="Kawasaki K."/>
            <person name="Minoshima S."/>
            <person name="Evans G.A."/>
            <person name="Athanasiou M."/>
            <person name="Schultz R."/>
            <person name="Roe B.A."/>
            <person name="Chen F."/>
            <person name="Pan H."/>
            <person name="Ramser J."/>
            <person name="Lehrach H."/>
            <person name="Reinhardt R."/>
            <person name="McCombie W.R."/>
            <person name="de la Bastide M."/>
            <person name="Dedhia N."/>
            <person name="Blocker H."/>
            <person name="Hornischer K."/>
            <person name="Nordsiek G."/>
            <person name="Agarwala R."/>
            <person name="Aravind L."/>
            <person name="Bailey J.A."/>
            <person name="Bateman A."/>
            <person name="Batzoglou S."/>
            <person name="Birney E."/>
            <person name="Bork P."/>
            <person name="Brown D.G."/>
            <person name="Burge C.B."/>
            <person name="Cerutti L."/>
            <person name="Chen H.C."/>
            <person name="Church D."/>
            <person name="Clamp M."/>
            <person name="Copley R.R."/>
            <person name="Doerks T."/>
            <person name="Eddy S.R."/>
            <person name="Eichler E.E."/>
            <person name="Furey T.S."/>
            <person name="Galagan J."/>
            <person name="Gilbert J.G."/>
            <person name="Harmon C."/>
            <person name="Hayashizaki Y."/>
            <person name="Haussler D."/>
            <person name="Hermjakob H."/>
            <person name="Hokamp K."/>
            <person name="Jang W."/>
            <person name="Johnson L.S."/>
            <person name="Jones T.A."/>
            <person name="Kasif S."/>
            <person name="Kaspryzk A."/>
            <person name="Kennedy S."/>
            <person name="Kent W.J."/>
            <person name="Kitts P."/>
            <person name="Koonin E.V."/>
            <person name="Korf I."/>
            <person name="Kulp D."/>
            <person name="Lancet D."/>
            <person name="Lowe T.M."/>
            <person name="McLysaght A."/>
            <person name="Mikkelsen T."/>
            <person name="Moran J.V."/>
            <person name="Mulder N."/>
            <person name="Pollara V.J."/>
            <person name="Ponting C.P."/>
            <person name="Schuler G."/>
            <person name="Schultz J."/>
            <person name="Slater G."/>
            <person name="Smit A.F."/>
            <person name="Stupka E."/>
            <person name="Szustakowski J."/>
            <person name="Thierry-Mieg D."/>
            <person name="Thierry-Mieg J."/>
            <person name="Wagner L."/>
            <person name="Wallis J."/>
            <person name="Wheeler R."/>
            <person name="Williams A."/>
            <person name="Wolf Y.I."/>
            <person name="Wolfe K.H."/>
            <person name="Yang S.P."/>
            <person name="Yeh R.F."/>
            <person name="Collins F."/>
            <person name="Guyer M.S."/>
            <person name="Peterson J."/>
            <person name="Felsenfeld A."/>
            <person name="Wetterstrand K.A."/>
            <person name="Patrinos A."/>
            <person name="Morgan M.J."/>
            <person name="de Jong P."/>
            <person name="Catanese J.J."/>
            <person name="Osoegawa K."/>
            <person name="Shizuya H."/>
            <person name="Choi S."/>
            <person name="Chen Y.J."/>
        </authorList>
    </citation>
    <scope>NUCLEOTIDE SEQUENCE [LARGE SCALE GENOMIC DNA]</scope>
</reference>
<feature type="compositionally biased region" description="Polar residues" evidence="1">
    <location>
        <begin position="55"/>
        <end position="74"/>
    </location>
</feature>
<gene>
    <name evidence="3" type="primary">ANLN</name>
</gene>
<proteinExistence type="evidence at protein level"/>
<organism evidence="3 4">
    <name type="scientific">Homo sapiens</name>
    <name type="common">Human</name>
    <dbReference type="NCBI Taxonomy" id="9606"/>
    <lineage>
        <taxon>Eukaryota</taxon>
        <taxon>Metazoa</taxon>
        <taxon>Chordata</taxon>
        <taxon>Craniata</taxon>
        <taxon>Vertebrata</taxon>
        <taxon>Euteleostomi</taxon>
        <taxon>Mammalia</taxon>
        <taxon>Eutheria</taxon>
        <taxon>Euarchontoglires</taxon>
        <taxon>Primates</taxon>
        <taxon>Haplorrhini</taxon>
        <taxon>Catarrhini</taxon>
        <taxon>Hominidae</taxon>
        <taxon>Homo</taxon>
    </lineage>
</organism>
<reference evidence="11" key="8">
    <citation type="journal article" date="2011" name="BMC Syst. Biol.">
        <title>Initial characterization of the human central proteome.</title>
        <authorList>
            <person name="Burkard T.R."/>
            <person name="Planyavsky M."/>
            <person name="Kaupe I."/>
            <person name="Breitwieser F.P."/>
            <person name="Burckstummer T."/>
            <person name="Bennett K.L."/>
            <person name="Superti-Furga G."/>
            <person name="Colinge J."/>
        </authorList>
    </citation>
    <scope>IDENTIFICATION BY MASS SPECTROMETRY [LARGE SCALE ANALYSIS]</scope>
</reference>
<name>C9JJT6_HUMAN</name>
<keyword evidence="5 6" id="KW-1267">Proteomics identification</keyword>
<reference evidence="12" key="9">
    <citation type="journal article" date="2011" name="Sci. Signal.">
        <title>System-wide temporal characterization of the proteome and phosphoproteome of human embryonic stem cell differentiation.</title>
        <authorList>
            <person name="Rigbolt K.T."/>
            <person name="Prokhorova T.A."/>
            <person name="Akimov V."/>
            <person name="Henningsen J."/>
            <person name="Johansen P.T."/>
            <person name="Kratchmarova I."/>
            <person name="Kassem M."/>
            <person name="Mann M."/>
            <person name="Olsen J.V."/>
            <person name="Blagoev B."/>
        </authorList>
    </citation>
    <scope>IDENTIFICATION BY MASS SPECTROMETRY [LARGE SCALE ANALYSIS]</scope>
</reference>
<feature type="domain" description="Anillin N-terminal" evidence="2">
    <location>
        <begin position="120"/>
        <end position="166"/>
    </location>
</feature>
<evidence type="ECO:0000313" key="4">
    <source>
        <dbReference type="Proteomes" id="UP000005640"/>
    </source>
</evidence>
<reference evidence="3 4" key="3">
    <citation type="journal article" date="2004" name="Nature">
        <title>Finishing the euchromatic sequence of the human genome.</title>
        <authorList>
            <consortium name="International Human Genome Sequencing Consortium"/>
        </authorList>
    </citation>
    <scope>NUCLEOTIDE SEQUENCE [LARGE SCALE GENOMIC DNA]</scope>
</reference>
<dbReference type="OpenTargets" id="ENSG00000011426"/>
<evidence type="ECO:0007829" key="6">
    <source>
        <dbReference type="ProteomicsDB" id="C9JJT6"/>
    </source>
</evidence>
<dbReference type="Bgee" id="ENSG00000011426">
    <property type="expression patterns" value="Expressed in corpus callosum and 155 other cell types or tissues"/>
</dbReference>
<reference evidence="13" key="10">
    <citation type="journal article" date="2013" name="J. Proteome Res.">
        <title>Toward a comprehensive characterization of a human cancer cell phosphoproteome.</title>
        <authorList>
            <person name="Zhou H."/>
            <person name="Di Palma S."/>
            <person name="Preisinger C."/>
            <person name="Peng M."/>
            <person name="Polat A.N."/>
            <person name="Heck A.J."/>
            <person name="Mohammed S."/>
        </authorList>
    </citation>
    <scope>IDENTIFICATION BY MASS SPECTROMETRY [LARGE SCALE ANALYSIS]</scope>
</reference>
<dbReference type="ChiTaRS" id="ANLN">
    <property type="organism name" value="human"/>
</dbReference>